<dbReference type="SMART" id="SM00530">
    <property type="entry name" value="HTH_XRE"/>
    <property type="match status" value="1"/>
</dbReference>
<sequence length="66" mass="7675">MKTHLSQEVEDQGRSIKWLSKRTDIEYQRLHRIVTGINAPKPFEMEQLARALDVSITELFFSEANA</sequence>
<organism evidence="2">
    <name type="scientific">marine sediment metagenome</name>
    <dbReference type="NCBI Taxonomy" id="412755"/>
    <lineage>
        <taxon>unclassified sequences</taxon>
        <taxon>metagenomes</taxon>
        <taxon>ecological metagenomes</taxon>
    </lineage>
</organism>
<evidence type="ECO:0000259" key="1">
    <source>
        <dbReference type="PROSITE" id="PS50943"/>
    </source>
</evidence>
<dbReference type="SUPFAM" id="SSF47413">
    <property type="entry name" value="lambda repressor-like DNA-binding domains"/>
    <property type="match status" value="1"/>
</dbReference>
<reference evidence="2" key="1">
    <citation type="journal article" date="2015" name="Nature">
        <title>Complex archaea that bridge the gap between prokaryotes and eukaryotes.</title>
        <authorList>
            <person name="Spang A."/>
            <person name="Saw J.H."/>
            <person name="Jorgensen S.L."/>
            <person name="Zaremba-Niedzwiedzka K."/>
            <person name="Martijn J."/>
            <person name="Lind A.E."/>
            <person name="van Eijk R."/>
            <person name="Schleper C."/>
            <person name="Guy L."/>
            <person name="Ettema T.J."/>
        </authorList>
    </citation>
    <scope>NUCLEOTIDE SEQUENCE</scope>
</reference>
<dbReference type="AlphaFoldDB" id="A0A0F9AQZ0"/>
<protein>
    <recommendedName>
        <fullName evidence="1">HTH cro/C1-type domain-containing protein</fullName>
    </recommendedName>
</protein>
<dbReference type="CDD" id="cd00093">
    <property type="entry name" value="HTH_XRE"/>
    <property type="match status" value="1"/>
</dbReference>
<feature type="domain" description="HTH cro/C1-type" evidence="1">
    <location>
        <begin position="19"/>
        <end position="59"/>
    </location>
</feature>
<evidence type="ECO:0000313" key="2">
    <source>
        <dbReference type="EMBL" id="KKK74616.1"/>
    </source>
</evidence>
<dbReference type="Gene3D" id="1.10.260.40">
    <property type="entry name" value="lambda repressor-like DNA-binding domains"/>
    <property type="match status" value="1"/>
</dbReference>
<dbReference type="EMBL" id="LAZR01056232">
    <property type="protein sequence ID" value="KKK74616.1"/>
    <property type="molecule type" value="Genomic_DNA"/>
</dbReference>
<dbReference type="GO" id="GO:0003677">
    <property type="term" value="F:DNA binding"/>
    <property type="evidence" value="ECO:0007669"/>
    <property type="project" value="InterPro"/>
</dbReference>
<dbReference type="InterPro" id="IPR010982">
    <property type="entry name" value="Lambda_DNA-bd_dom_sf"/>
</dbReference>
<dbReference type="PROSITE" id="PS50943">
    <property type="entry name" value="HTH_CROC1"/>
    <property type="match status" value="1"/>
</dbReference>
<comment type="caution">
    <text evidence="2">The sequence shown here is derived from an EMBL/GenBank/DDBJ whole genome shotgun (WGS) entry which is preliminary data.</text>
</comment>
<dbReference type="Pfam" id="PF01381">
    <property type="entry name" value="HTH_3"/>
    <property type="match status" value="1"/>
</dbReference>
<dbReference type="InterPro" id="IPR001387">
    <property type="entry name" value="Cro/C1-type_HTH"/>
</dbReference>
<name>A0A0F9AQZ0_9ZZZZ</name>
<proteinExistence type="predicted"/>
<accession>A0A0F9AQZ0</accession>
<gene>
    <name evidence="2" type="ORF">LCGC14_2882000</name>
</gene>